<evidence type="ECO:0000256" key="4">
    <source>
        <dbReference type="ARBA" id="ARBA00022618"/>
    </source>
</evidence>
<comment type="similarity">
    <text evidence="2">Belongs to the DivIVA family.</text>
</comment>
<dbReference type="Pfam" id="PF05103">
    <property type="entry name" value="DivIVA"/>
    <property type="match status" value="1"/>
</dbReference>
<proteinExistence type="inferred from homology"/>
<dbReference type="InterPro" id="IPR019933">
    <property type="entry name" value="DivIVA_domain"/>
</dbReference>
<dbReference type="InterPro" id="IPR007793">
    <property type="entry name" value="DivIVA_fam"/>
</dbReference>
<dbReference type="GeneID" id="93486364"/>
<keyword evidence="5 7" id="KW-0175">Coiled coil</keyword>
<evidence type="ECO:0000313" key="8">
    <source>
        <dbReference type="EMBL" id="MBB6478043.1"/>
    </source>
</evidence>
<evidence type="ECO:0000256" key="3">
    <source>
        <dbReference type="ARBA" id="ARBA00022490"/>
    </source>
</evidence>
<protein>
    <submittedName>
        <fullName evidence="8">Cell division initiation protein</fullName>
    </submittedName>
</protein>
<dbReference type="PANTHER" id="PTHR35794">
    <property type="entry name" value="CELL DIVISION PROTEIN DIVIVA"/>
    <property type="match status" value="1"/>
</dbReference>
<keyword evidence="3" id="KW-0963">Cytoplasm</keyword>
<keyword evidence="9" id="KW-1185">Reference proteome</keyword>
<evidence type="ECO:0000256" key="6">
    <source>
        <dbReference type="ARBA" id="ARBA00023306"/>
    </source>
</evidence>
<dbReference type="PANTHER" id="PTHR35794:SF2">
    <property type="entry name" value="CELL DIVISION PROTEIN DIVIVA"/>
    <property type="match status" value="1"/>
</dbReference>
<dbReference type="Gene3D" id="6.10.250.660">
    <property type="match status" value="1"/>
</dbReference>
<feature type="coiled-coil region" evidence="7">
    <location>
        <begin position="28"/>
        <end position="130"/>
    </location>
</feature>
<comment type="caution">
    <text evidence="8">The sequence shown here is derived from an EMBL/GenBank/DDBJ whole genome shotgun (WGS) entry which is preliminary data.</text>
</comment>
<evidence type="ECO:0000256" key="2">
    <source>
        <dbReference type="ARBA" id="ARBA00009008"/>
    </source>
</evidence>
<comment type="subcellular location">
    <subcellularLocation>
        <location evidence="1">Cytoplasm</location>
    </subcellularLocation>
</comment>
<dbReference type="GO" id="GO:0051301">
    <property type="term" value="P:cell division"/>
    <property type="evidence" value="ECO:0007669"/>
    <property type="project" value="UniProtKB-KW"/>
</dbReference>
<keyword evidence="6" id="KW-0131">Cell cycle</keyword>
<dbReference type="GO" id="GO:0005737">
    <property type="term" value="C:cytoplasm"/>
    <property type="evidence" value="ECO:0007669"/>
    <property type="project" value="UniProtKB-SubCell"/>
</dbReference>
<dbReference type="OrthoDB" id="9815492at2"/>
<name>A0A841R2P3_9FIRM</name>
<evidence type="ECO:0000313" key="9">
    <source>
        <dbReference type="Proteomes" id="UP000591941"/>
    </source>
</evidence>
<dbReference type="EMBL" id="JACHHI010000005">
    <property type="protein sequence ID" value="MBB6478043.1"/>
    <property type="molecule type" value="Genomic_DNA"/>
</dbReference>
<keyword evidence="4 8" id="KW-0132">Cell division</keyword>
<reference evidence="8 9" key="1">
    <citation type="submission" date="2020-08" db="EMBL/GenBank/DDBJ databases">
        <title>Genomic Encyclopedia of Type Strains, Phase IV (KMG-IV): sequencing the most valuable type-strain genomes for metagenomic binning, comparative biology and taxonomic classification.</title>
        <authorList>
            <person name="Goeker M."/>
        </authorList>
    </citation>
    <scope>NUCLEOTIDE SEQUENCE [LARGE SCALE GENOMIC DNA]</scope>
    <source>
        <strain evidence="8 9">DSM 21255</strain>
    </source>
</reference>
<dbReference type="AlphaFoldDB" id="A0A841R2P3"/>
<dbReference type="NCBIfam" id="TIGR03544">
    <property type="entry name" value="DivI1A_domain"/>
    <property type="match status" value="1"/>
</dbReference>
<organism evidence="8 9">
    <name type="scientific">Negativicoccus succinicivorans</name>
    <dbReference type="NCBI Taxonomy" id="620903"/>
    <lineage>
        <taxon>Bacteria</taxon>
        <taxon>Bacillati</taxon>
        <taxon>Bacillota</taxon>
        <taxon>Negativicutes</taxon>
        <taxon>Veillonellales</taxon>
        <taxon>Veillonellaceae</taxon>
        <taxon>Negativicoccus</taxon>
    </lineage>
</organism>
<sequence length="203" mass="23313">MLTPMDIHNKTFSKGLRGYAQEEVEQFLEEVVNDYEKIYREHREMQEETDMLRTKLKNYETMETTMTSTLMMAQETAENVKVNARKEAELIIAKAETEKEQMLRDTADSLRNAQEQYNQIMADISVFRAKLRSLLESQLELVDTMVADPSQGMANYETVSETEENNEEELFTVTDVEEADSQAIQEIEAEASDSAAGEIDREA</sequence>
<accession>A0A841R2P3</accession>
<evidence type="ECO:0000256" key="5">
    <source>
        <dbReference type="ARBA" id="ARBA00023054"/>
    </source>
</evidence>
<gene>
    <name evidence="8" type="ORF">HNR45_001104</name>
</gene>
<dbReference type="RefSeq" id="WP_034437860.1">
    <property type="nucleotide sequence ID" value="NZ_CABWNB010000004.1"/>
</dbReference>
<evidence type="ECO:0000256" key="1">
    <source>
        <dbReference type="ARBA" id="ARBA00004496"/>
    </source>
</evidence>
<evidence type="ECO:0000256" key="7">
    <source>
        <dbReference type="SAM" id="Coils"/>
    </source>
</evidence>
<dbReference type="Proteomes" id="UP000591941">
    <property type="component" value="Unassembled WGS sequence"/>
</dbReference>